<keyword evidence="2" id="KW-1185">Reference proteome</keyword>
<protein>
    <submittedName>
        <fullName evidence="1">Uncharacterized protein</fullName>
    </submittedName>
</protein>
<comment type="caution">
    <text evidence="1">The sequence shown here is derived from an EMBL/GenBank/DDBJ whole genome shotgun (WGS) entry which is preliminary data.</text>
</comment>
<proteinExistence type="predicted"/>
<dbReference type="OrthoDB" id="5781255at2"/>
<dbReference type="RefSeq" id="WP_112159377.1">
    <property type="nucleotide sequence ID" value="NZ_QKRX01000007.1"/>
</dbReference>
<dbReference type="AlphaFoldDB" id="A0A364NL98"/>
<dbReference type="SUPFAM" id="SSF103025">
    <property type="entry name" value="Folate-binding domain"/>
    <property type="match status" value="1"/>
</dbReference>
<name>A0A364NL98_9GAMM</name>
<accession>A0A364NL98</accession>
<evidence type="ECO:0000313" key="2">
    <source>
        <dbReference type="Proteomes" id="UP000250744"/>
    </source>
</evidence>
<dbReference type="InterPro" id="IPR027266">
    <property type="entry name" value="TrmE/GcvT-like"/>
</dbReference>
<dbReference type="Proteomes" id="UP000250744">
    <property type="component" value="Unassembled WGS sequence"/>
</dbReference>
<organism evidence="1 2">
    <name type="scientific">Nitrincola tibetensis</name>
    <dbReference type="NCBI Taxonomy" id="2219697"/>
    <lineage>
        <taxon>Bacteria</taxon>
        <taxon>Pseudomonadati</taxon>
        <taxon>Pseudomonadota</taxon>
        <taxon>Gammaproteobacteria</taxon>
        <taxon>Oceanospirillales</taxon>
        <taxon>Oceanospirillaceae</taxon>
        <taxon>Nitrincola</taxon>
    </lineage>
</organism>
<gene>
    <name evidence="1" type="ORF">DN062_11020</name>
</gene>
<dbReference type="Gene3D" id="3.30.1360.120">
    <property type="entry name" value="Probable tRNA modification gtpase trme, domain 1"/>
    <property type="match status" value="1"/>
</dbReference>
<sequence>MKSVQLTPITDWQAWILTGPDSTSAFAGIEIPTEVMTAVFSDGNLIAKTGRDEFLAFIKDTAAQPQSSWCFRRHDRILHIQGHAWTELMLCLCQFDFHQMQPGEWQMLAVAGINCWLWKDPHPDQGILIGFDPGYAEYLEHIFHDVINEIELRSVNLGGAL</sequence>
<reference evidence="1 2" key="1">
    <citation type="submission" date="2018-06" db="EMBL/GenBank/DDBJ databases">
        <title>Nitrincola tibetense sp. nov., isolated from Lake XuguoCo on Tibetan Plateau.</title>
        <authorList>
            <person name="Xing P."/>
        </authorList>
    </citation>
    <scope>NUCLEOTIDE SEQUENCE [LARGE SCALE GENOMIC DNA]</scope>
    <source>
        <strain evidence="2">xg18</strain>
    </source>
</reference>
<dbReference type="EMBL" id="QKRX01000007">
    <property type="protein sequence ID" value="RAU17888.1"/>
    <property type="molecule type" value="Genomic_DNA"/>
</dbReference>
<evidence type="ECO:0000313" key="1">
    <source>
        <dbReference type="EMBL" id="RAU17888.1"/>
    </source>
</evidence>